<evidence type="ECO:0000256" key="1">
    <source>
        <dbReference type="PROSITE-ProRule" id="PRU00169"/>
    </source>
</evidence>
<dbReference type="PROSITE" id="PS50930">
    <property type="entry name" value="HTH_LYTTR"/>
    <property type="match status" value="1"/>
</dbReference>
<gene>
    <name evidence="4" type="ORF">DCO56_23380</name>
</gene>
<evidence type="ECO:0000259" key="2">
    <source>
        <dbReference type="PROSITE" id="PS50110"/>
    </source>
</evidence>
<dbReference type="GO" id="GO:0000156">
    <property type="term" value="F:phosphorelay response regulator activity"/>
    <property type="evidence" value="ECO:0007669"/>
    <property type="project" value="TreeGrafter"/>
</dbReference>
<reference evidence="4 5" key="1">
    <citation type="submission" date="2018-04" db="EMBL/GenBank/DDBJ databases">
        <title>Sphingobacterium sp. M46 Genome.</title>
        <authorList>
            <person name="Cheng J."/>
            <person name="Li Y."/>
        </authorList>
    </citation>
    <scope>NUCLEOTIDE SEQUENCE [LARGE SCALE GENOMIC DNA]</scope>
    <source>
        <strain evidence="4 5">M46</strain>
    </source>
</reference>
<dbReference type="PANTHER" id="PTHR45526">
    <property type="entry name" value="TRANSCRIPTIONAL REGULATORY PROTEIN DPIA"/>
    <property type="match status" value="1"/>
</dbReference>
<dbReference type="GO" id="GO:0003677">
    <property type="term" value="F:DNA binding"/>
    <property type="evidence" value="ECO:0007669"/>
    <property type="project" value="UniProtKB-KW"/>
</dbReference>
<dbReference type="RefSeq" id="WP_108636146.1">
    <property type="nucleotide sequence ID" value="NZ_QCXX01000008.1"/>
</dbReference>
<dbReference type="Gene3D" id="3.40.50.2300">
    <property type="match status" value="1"/>
</dbReference>
<feature type="modified residue" description="4-aspartylphosphate" evidence="1">
    <location>
        <position position="53"/>
    </location>
</feature>
<dbReference type="EMBL" id="QCXX01000008">
    <property type="protein sequence ID" value="PUV21885.1"/>
    <property type="molecule type" value="Genomic_DNA"/>
</dbReference>
<keyword evidence="1" id="KW-0597">Phosphoprotein</keyword>
<evidence type="ECO:0000313" key="4">
    <source>
        <dbReference type="EMBL" id="PUV21885.1"/>
    </source>
</evidence>
<accession>A0A363NM77</accession>
<sequence length="241" mass="27942">MKILIVDDEPIAQEVIQKLAGKVPFLEIVGTCDDAFSALEMINNLQPDLIFLDIQMPGMTGVEMLRVVQRNRTQVIFTTAYPEYALEGFDLNITDYLLKPIPFERFFQAVNKAHVWYLKNQQEISTNDDLIRTDQEYIWVKEGKKHVQIRLLDVVIVRALADYMEFIMPEGKVMVHATMSKLEKLLPAPVFIRVNRSTIVRQGAIRSIEDLHIETILPKLERIAIGPTYWESVKEYIKEMF</sequence>
<dbReference type="InterPro" id="IPR001789">
    <property type="entry name" value="Sig_transdc_resp-reg_receiver"/>
</dbReference>
<dbReference type="SMART" id="SM00448">
    <property type="entry name" value="REC"/>
    <property type="match status" value="1"/>
</dbReference>
<dbReference type="PROSITE" id="PS50110">
    <property type="entry name" value="RESPONSE_REGULATORY"/>
    <property type="match status" value="1"/>
</dbReference>
<dbReference type="InterPro" id="IPR011006">
    <property type="entry name" value="CheY-like_superfamily"/>
</dbReference>
<proteinExistence type="predicted"/>
<evidence type="ECO:0000313" key="5">
    <source>
        <dbReference type="Proteomes" id="UP000250831"/>
    </source>
</evidence>
<feature type="domain" description="HTH LytTR-type" evidence="3">
    <location>
        <begin position="138"/>
        <end position="239"/>
    </location>
</feature>
<dbReference type="OrthoDB" id="9787344at2"/>
<dbReference type="AlphaFoldDB" id="A0A363NM77"/>
<dbReference type="InterPro" id="IPR007492">
    <property type="entry name" value="LytTR_DNA-bd_dom"/>
</dbReference>
<dbReference type="Pfam" id="PF00072">
    <property type="entry name" value="Response_reg"/>
    <property type="match status" value="1"/>
</dbReference>
<feature type="domain" description="Response regulatory" evidence="2">
    <location>
        <begin position="2"/>
        <end position="114"/>
    </location>
</feature>
<dbReference type="SMART" id="SM00850">
    <property type="entry name" value="LytTR"/>
    <property type="match status" value="1"/>
</dbReference>
<comment type="caution">
    <text evidence="4">The sequence shown here is derived from an EMBL/GenBank/DDBJ whole genome shotgun (WGS) entry which is preliminary data.</text>
</comment>
<name>A0A363NM77_9SPHI</name>
<dbReference type="PANTHER" id="PTHR45526:SF1">
    <property type="entry name" value="TRANSCRIPTIONAL REGULATORY PROTEIN DCUR-RELATED"/>
    <property type="match status" value="1"/>
</dbReference>
<dbReference type="InterPro" id="IPR051271">
    <property type="entry name" value="2C-system_Tx_regulators"/>
</dbReference>
<dbReference type="SUPFAM" id="SSF52172">
    <property type="entry name" value="CheY-like"/>
    <property type="match status" value="1"/>
</dbReference>
<keyword evidence="5" id="KW-1185">Reference proteome</keyword>
<protein>
    <submittedName>
        <fullName evidence="4">DNA-binding response regulator</fullName>
    </submittedName>
</protein>
<evidence type="ECO:0000259" key="3">
    <source>
        <dbReference type="PROSITE" id="PS50930"/>
    </source>
</evidence>
<keyword evidence="4" id="KW-0238">DNA-binding</keyword>
<organism evidence="4 5">
    <name type="scientific">Sphingobacterium athyrii</name>
    <dbReference type="NCBI Taxonomy" id="2152717"/>
    <lineage>
        <taxon>Bacteria</taxon>
        <taxon>Pseudomonadati</taxon>
        <taxon>Bacteroidota</taxon>
        <taxon>Sphingobacteriia</taxon>
        <taxon>Sphingobacteriales</taxon>
        <taxon>Sphingobacteriaceae</taxon>
        <taxon>Sphingobacterium</taxon>
    </lineage>
</organism>
<dbReference type="Gene3D" id="2.40.50.1020">
    <property type="entry name" value="LytTr DNA-binding domain"/>
    <property type="match status" value="1"/>
</dbReference>
<dbReference type="Pfam" id="PF04397">
    <property type="entry name" value="LytTR"/>
    <property type="match status" value="1"/>
</dbReference>
<dbReference type="Proteomes" id="UP000250831">
    <property type="component" value="Unassembled WGS sequence"/>
</dbReference>